<keyword evidence="4" id="KW-1185">Reference proteome</keyword>
<name>A0A811U1E1_CERCA</name>
<organism evidence="3 4">
    <name type="scientific">Ceratitis capitata</name>
    <name type="common">Mediterranean fruit fly</name>
    <name type="synonym">Tephritis capitata</name>
    <dbReference type="NCBI Taxonomy" id="7213"/>
    <lineage>
        <taxon>Eukaryota</taxon>
        <taxon>Metazoa</taxon>
        <taxon>Ecdysozoa</taxon>
        <taxon>Arthropoda</taxon>
        <taxon>Hexapoda</taxon>
        <taxon>Insecta</taxon>
        <taxon>Pterygota</taxon>
        <taxon>Neoptera</taxon>
        <taxon>Endopterygota</taxon>
        <taxon>Diptera</taxon>
        <taxon>Brachycera</taxon>
        <taxon>Muscomorpha</taxon>
        <taxon>Tephritoidea</taxon>
        <taxon>Tephritidae</taxon>
        <taxon>Ceratitis</taxon>
        <taxon>Ceratitis</taxon>
    </lineage>
</organism>
<comment type="caution">
    <text evidence="3">The sequence shown here is derived from an EMBL/GenBank/DDBJ whole genome shotgun (WGS) entry which is preliminary data.</text>
</comment>
<reference evidence="3" key="1">
    <citation type="submission" date="2020-11" db="EMBL/GenBank/DDBJ databases">
        <authorList>
            <person name="Whitehead M."/>
        </authorList>
    </citation>
    <scope>NUCLEOTIDE SEQUENCE</scope>
    <source>
        <strain evidence="3">EGII</strain>
    </source>
</reference>
<dbReference type="Proteomes" id="UP000606786">
    <property type="component" value="Unassembled WGS sequence"/>
</dbReference>
<evidence type="ECO:0000313" key="3">
    <source>
        <dbReference type="EMBL" id="CAD6991085.1"/>
    </source>
</evidence>
<feature type="transmembrane region" description="Helical" evidence="2">
    <location>
        <begin position="12"/>
        <end position="36"/>
    </location>
</feature>
<evidence type="ECO:0000256" key="2">
    <source>
        <dbReference type="SAM" id="Phobius"/>
    </source>
</evidence>
<accession>A0A811U1E1</accession>
<dbReference type="AlphaFoldDB" id="A0A811U1E1"/>
<protein>
    <submittedName>
        <fullName evidence="3">(Mediterranean fruit fly) hypothetical protein</fullName>
    </submittedName>
</protein>
<feature type="region of interest" description="Disordered" evidence="1">
    <location>
        <begin position="74"/>
        <end position="101"/>
    </location>
</feature>
<evidence type="ECO:0000313" key="4">
    <source>
        <dbReference type="Proteomes" id="UP000606786"/>
    </source>
</evidence>
<sequence>MQLLPKIQNWLSPANCLFLSLFLSLFVFVFFPPNYIELQMAMWLRLVVDAVLLNKQKTAKEQYLITLNTTSIHLNNPPPPPPTYSRIINSTTEHTPTQLAT</sequence>
<keyword evidence="2" id="KW-0472">Membrane</keyword>
<proteinExistence type="predicted"/>
<gene>
    <name evidence="3" type="ORF">CCAP1982_LOCUS33</name>
</gene>
<keyword evidence="2" id="KW-0812">Transmembrane</keyword>
<evidence type="ECO:0000256" key="1">
    <source>
        <dbReference type="SAM" id="MobiDB-lite"/>
    </source>
</evidence>
<dbReference type="EMBL" id="CAJHJT010000001">
    <property type="protein sequence ID" value="CAD6991085.1"/>
    <property type="molecule type" value="Genomic_DNA"/>
</dbReference>
<feature type="compositionally biased region" description="Polar residues" evidence="1">
    <location>
        <begin position="86"/>
        <end position="101"/>
    </location>
</feature>
<keyword evidence="2" id="KW-1133">Transmembrane helix</keyword>